<dbReference type="KEGG" id="cot:CORT_0B00100"/>
<dbReference type="HOGENOM" id="CLU_480572_0_0_1"/>
<protein>
    <submittedName>
        <fullName evidence="3">Uncharacterized protein</fullName>
    </submittedName>
</protein>
<accession>H8WZ65</accession>
<feature type="region of interest" description="Disordered" evidence="2">
    <location>
        <begin position="1"/>
        <end position="30"/>
    </location>
</feature>
<evidence type="ECO:0000256" key="1">
    <source>
        <dbReference type="SAM" id="Coils"/>
    </source>
</evidence>
<gene>
    <name evidence="3" type="ORF">CORT_0B00100</name>
</gene>
<reference evidence="3 4" key="1">
    <citation type="journal article" date="2012" name="PLoS ONE">
        <title>Sequence and analysis of the genome of the pathogenic yeast Candida orthopsilosis.</title>
        <authorList>
            <person name="Riccombeni A."/>
            <person name="Vidanes G."/>
            <person name="Proux-Wera E."/>
            <person name="Wolfe K.H."/>
            <person name="Butler G."/>
        </authorList>
    </citation>
    <scope>NUCLEOTIDE SEQUENCE [LARGE SCALE GENOMIC DNA]</scope>
    <source>
        <strain evidence="3 4">Co 90-125</strain>
    </source>
</reference>
<feature type="region of interest" description="Disordered" evidence="2">
    <location>
        <begin position="306"/>
        <end position="345"/>
    </location>
</feature>
<feature type="compositionally biased region" description="Acidic residues" evidence="2">
    <location>
        <begin position="518"/>
        <end position="530"/>
    </location>
</feature>
<name>H8WZ65_CANO9</name>
<organism evidence="3 4">
    <name type="scientific">Candida orthopsilosis (strain 90-125)</name>
    <name type="common">Yeast</name>
    <dbReference type="NCBI Taxonomy" id="1136231"/>
    <lineage>
        <taxon>Eukaryota</taxon>
        <taxon>Fungi</taxon>
        <taxon>Dikarya</taxon>
        <taxon>Ascomycota</taxon>
        <taxon>Saccharomycotina</taxon>
        <taxon>Pichiomycetes</taxon>
        <taxon>Debaryomycetaceae</taxon>
        <taxon>Candida/Lodderomyces clade</taxon>
        <taxon>Candida</taxon>
    </lineage>
</organism>
<proteinExistence type="predicted"/>
<dbReference type="EMBL" id="HE681720">
    <property type="protein sequence ID" value="CCG21733.1"/>
    <property type="molecule type" value="Genomic_DNA"/>
</dbReference>
<evidence type="ECO:0000256" key="2">
    <source>
        <dbReference type="SAM" id="MobiDB-lite"/>
    </source>
</evidence>
<feature type="region of interest" description="Disordered" evidence="2">
    <location>
        <begin position="501"/>
        <end position="567"/>
    </location>
</feature>
<dbReference type="RefSeq" id="XP_003867171.1">
    <property type="nucleotide sequence ID" value="XM_003867123.1"/>
</dbReference>
<feature type="compositionally biased region" description="Basic residues" evidence="2">
    <location>
        <begin position="1"/>
        <end position="24"/>
    </location>
</feature>
<keyword evidence="1" id="KW-0175">Coiled coil</keyword>
<feature type="coiled-coil region" evidence="1">
    <location>
        <begin position="131"/>
        <end position="173"/>
    </location>
</feature>
<dbReference type="AlphaFoldDB" id="H8WZ65"/>
<evidence type="ECO:0000313" key="3">
    <source>
        <dbReference type="EMBL" id="CCG21733.1"/>
    </source>
</evidence>
<sequence>MSTMPIKKKQKQPTKTKHLRRSNRLRNVEEDEAKGLRLSKKKIMNELTTYRSALVAWLKKDTGVIEKSIEDLLADTLDHNSHPLYPTERKSNVPNEDIHNNISFTSQPTKPPLHNPAATNIDGHILEPDFLKELEQFMESQEVDQVDAENKRKEEVEKLIARYNNEMLRVLQRHSLERLDEKKARSKNIQQFIRRHMEGATSRPNSISNGKDANRFYDSRSENHVPKPNPQHIASVVSSMVEDDYARAATYSYSKEGVLSTTKSPTNQEELVSGKSNTSLDLVDLLRQSSCYNMSAEQTTGIAATSIGDPSKARDGMNTRGLFNGRGAQANNEAGTSQETNKQSSLQANIQNSIEIGSNFKEKNGTTDRTYSLEPAWDSFFVAPKQRTSNLNGVFRTNHPHHGSMSTIHSTFSKYATHKNQLNAFQSLAQRENLVDLFKSESKEWNSEMGGSLNKTPANIVDGDVCKSDDDFNSVSPNHESKPKIRTKLKKLFSYEFDMMSEDSSGKSDDESNYEISGESDDEMGDESNYENELAPSTSESDYSVGEESADNDTGIEAESNIQNNVY</sequence>
<keyword evidence="4" id="KW-1185">Reference proteome</keyword>
<feature type="compositionally biased region" description="Polar residues" evidence="2">
    <location>
        <begin position="329"/>
        <end position="345"/>
    </location>
</feature>
<evidence type="ECO:0000313" key="4">
    <source>
        <dbReference type="Proteomes" id="UP000005018"/>
    </source>
</evidence>
<dbReference type="Proteomes" id="UP000005018">
    <property type="component" value="Chromosome 2"/>
</dbReference>
<dbReference type="OrthoDB" id="10641659at2759"/>
<dbReference type="GeneID" id="14539217"/>